<dbReference type="EMBL" id="RPFW01000001">
    <property type="protein sequence ID" value="TVZ06297.1"/>
    <property type="molecule type" value="Genomic_DNA"/>
</dbReference>
<dbReference type="Gene3D" id="1.10.10.10">
    <property type="entry name" value="Winged helix-like DNA-binding domain superfamily/Winged helix DNA-binding domain"/>
    <property type="match status" value="1"/>
</dbReference>
<dbReference type="InterPro" id="IPR036390">
    <property type="entry name" value="WH_DNA-bd_sf"/>
</dbReference>
<evidence type="ECO:0000313" key="4">
    <source>
        <dbReference type="Proteomes" id="UP000460272"/>
    </source>
</evidence>
<dbReference type="InterPro" id="IPR003488">
    <property type="entry name" value="DprA"/>
</dbReference>
<dbReference type="PANTHER" id="PTHR43022:SF1">
    <property type="entry name" value="PROTEIN SMF"/>
    <property type="match status" value="1"/>
</dbReference>
<dbReference type="SUPFAM" id="SSF102405">
    <property type="entry name" value="MCP/YpsA-like"/>
    <property type="match status" value="1"/>
</dbReference>
<dbReference type="Pfam" id="PF02481">
    <property type="entry name" value="DNA_processg_A"/>
    <property type="match status" value="1"/>
</dbReference>
<accession>A0A6P2C5L5</accession>
<comment type="similarity">
    <text evidence="1">Belongs to the DprA/Smf family.</text>
</comment>
<dbReference type="Proteomes" id="UP000460272">
    <property type="component" value="Unassembled WGS sequence"/>
</dbReference>
<sequence length="386" mass="40748">MARSGTVTDGLTEENYARAALTYLAEPADRRLARLFREHGAARTLDAINSGRQLGSSSQGQGASMDRWRARLPELPRQEQLIAFRESGIRLICPGDPEWPGQLADLGDDEPYALWVRGSADLRFSCLRSVAIVGARAATAYGSYVAAEFAASVAARGWAVVSGGAFGVDAAAHRGALSADGVTIAVLACGVDVPYPSAHADLLDAIAAQGVLASEWPPGRQVSRLRFLVRNRVIAALATGTLVVEASHRSGAINTARHARDLQRRLMAVPGPVTSDLSAGCHHIIREWQGVLVTSAAEVTENLSPVGATVPAQLGVALLPRDALGQDQATVLDAMPRRGGSGTVRVAQRAGMDPATVVRCLGELSAAGFIERCDDGWRLRRPATAR</sequence>
<dbReference type="OrthoDB" id="9785707at2"/>
<evidence type="ECO:0000259" key="2">
    <source>
        <dbReference type="Pfam" id="PF02481"/>
    </source>
</evidence>
<feature type="domain" description="Smf/DprA SLOG" evidence="2">
    <location>
        <begin position="91"/>
        <end position="303"/>
    </location>
</feature>
<dbReference type="PANTHER" id="PTHR43022">
    <property type="entry name" value="PROTEIN SMF"/>
    <property type="match status" value="1"/>
</dbReference>
<gene>
    <name evidence="3" type="primary">dprA</name>
    <name evidence="3" type="ORF">EAS64_02360</name>
</gene>
<evidence type="ECO:0000313" key="3">
    <source>
        <dbReference type="EMBL" id="TVZ06297.1"/>
    </source>
</evidence>
<evidence type="ECO:0000256" key="1">
    <source>
        <dbReference type="ARBA" id="ARBA00006525"/>
    </source>
</evidence>
<organism evidence="3 4">
    <name type="scientific">Trebonia kvetii</name>
    <dbReference type="NCBI Taxonomy" id="2480626"/>
    <lineage>
        <taxon>Bacteria</taxon>
        <taxon>Bacillati</taxon>
        <taxon>Actinomycetota</taxon>
        <taxon>Actinomycetes</taxon>
        <taxon>Streptosporangiales</taxon>
        <taxon>Treboniaceae</taxon>
        <taxon>Trebonia</taxon>
    </lineage>
</organism>
<comment type="caution">
    <text evidence="3">The sequence shown here is derived from an EMBL/GenBank/DDBJ whole genome shotgun (WGS) entry which is preliminary data.</text>
</comment>
<name>A0A6P2C5L5_9ACTN</name>
<dbReference type="InterPro" id="IPR057666">
    <property type="entry name" value="DrpA_SLOG"/>
</dbReference>
<reference evidence="3 4" key="1">
    <citation type="submission" date="2018-11" db="EMBL/GenBank/DDBJ databases">
        <title>Trebonia kvetii gen.nov., sp.nov., a novel acidophilic actinobacterium, and proposal of the new actinobacterial family Treboniaceae fam. nov.</title>
        <authorList>
            <person name="Rapoport D."/>
            <person name="Sagova-Mareckova M."/>
            <person name="Sedlacek I."/>
            <person name="Provaznik J."/>
            <person name="Kralova S."/>
            <person name="Pavlinic D."/>
            <person name="Benes V."/>
            <person name="Kopecky J."/>
        </authorList>
    </citation>
    <scope>NUCLEOTIDE SEQUENCE [LARGE SCALE GENOMIC DNA]</scope>
    <source>
        <strain evidence="3 4">15Tr583</strain>
    </source>
</reference>
<dbReference type="NCBIfam" id="TIGR00732">
    <property type="entry name" value="dprA"/>
    <property type="match status" value="1"/>
</dbReference>
<dbReference type="GO" id="GO:0009294">
    <property type="term" value="P:DNA-mediated transformation"/>
    <property type="evidence" value="ECO:0007669"/>
    <property type="project" value="InterPro"/>
</dbReference>
<dbReference type="InterPro" id="IPR036388">
    <property type="entry name" value="WH-like_DNA-bd_sf"/>
</dbReference>
<dbReference type="AlphaFoldDB" id="A0A6P2C5L5"/>
<dbReference type="Gene3D" id="3.40.50.450">
    <property type="match status" value="1"/>
</dbReference>
<keyword evidence="4" id="KW-1185">Reference proteome</keyword>
<proteinExistence type="inferred from homology"/>
<dbReference type="SUPFAM" id="SSF46785">
    <property type="entry name" value="Winged helix' DNA-binding domain"/>
    <property type="match status" value="1"/>
</dbReference>
<protein>
    <submittedName>
        <fullName evidence="3">DNA-protecting protein DprA</fullName>
    </submittedName>
</protein>